<dbReference type="PROSITE" id="PS51808">
    <property type="entry name" value="CHCH"/>
    <property type="match status" value="1"/>
</dbReference>
<accession>A0A6I9W881</accession>
<evidence type="ECO:0000256" key="4">
    <source>
        <dbReference type="SAM" id="MobiDB-lite"/>
    </source>
</evidence>
<proteinExistence type="inferred from homology"/>
<evidence type="ECO:0000256" key="3">
    <source>
        <dbReference type="ARBA" id="ARBA00023706"/>
    </source>
</evidence>
<comment type="catalytic activity">
    <reaction evidence="3">
        <text>a 1,2-diacyl-sn-glycero-3-phosphate(in) = a 1,2-diacyl-sn-glycero-3-phosphate(out)</text>
        <dbReference type="Rhea" id="RHEA:36435"/>
        <dbReference type="ChEBI" id="CHEBI:58608"/>
    </reaction>
</comment>
<evidence type="ECO:0000313" key="5">
    <source>
        <dbReference type="Proteomes" id="UP001652620"/>
    </source>
</evidence>
<dbReference type="KEGG" id="bdr:105233010"/>
<dbReference type="GO" id="GO:0005829">
    <property type="term" value="C:cytosol"/>
    <property type="evidence" value="ECO:0007669"/>
    <property type="project" value="TreeGrafter"/>
</dbReference>
<keyword evidence="2" id="KW-1015">Disulfide bond</keyword>
<reference evidence="6" key="1">
    <citation type="submission" date="2025-08" db="UniProtKB">
        <authorList>
            <consortium name="RefSeq"/>
        </authorList>
    </citation>
    <scope>IDENTIFICATION</scope>
    <source>
        <tissue evidence="6">Adult</tissue>
    </source>
</reference>
<organism evidence="5 6">
    <name type="scientific">Bactrocera dorsalis</name>
    <name type="common">Oriental fruit fly</name>
    <name type="synonym">Dacus dorsalis</name>
    <dbReference type="NCBI Taxonomy" id="27457"/>
    <lineage>
        <taxon>Eukaryota</taxon>
        <taxon>Metazoa</taxon>
        <taxon>Ecdysozoa</taxon>
        <taxon>Arthropoda</taxon>
        <taxon>Hexapoda</taxon>
        <taxon>Insecta</taxon>
        <taxon>Pterygota</taxon>
        <taxon>Neoptera</taxon>
        <taxon>Endopterygota</taxon>
        <taxon>Diptera</taxon>
        <taxon>Brachycera</taxon>
        <taxon>Muscomorpha</taxon>
        <taxon>Tephritoidea</taxon>
        <taxon>Tephritidae</taxon>
        <taxon>Bactrocera</taxon>
        <taxon>Bactrocera</taxon>
    </lineage>
</organism>
<dbReference type="AlphaFoldDB" id="A0A6I9W881"/>
<protein>
    <submittedName>
        <fullName evidence="6">TP53-regulated inhibitor of apoptosis 1</fullName>
    </submittedName>
</protein>
<dbReference type="PANTHER" id="PTHR46403:SF1">
    <property type="entry name" value="TP53-REGULATED INHIBITOR OF APOPTOSIS 1"/>
    <property type="match status" value="1"/>
</dbReference>
<dbReference type="InParanoid" id="A0A6I9W881"/>
<gene>
    <name evidence="6" type="primary">LOC105233010</name>
</gene>
<dbReference type="Pfam" id="PF05254">
    <property type="entry name" value="UPF0203"/>
    <property type="match status" value="1"/>
</dbReference>
<name>A0A6I9W881_BACDO</name>
<dbReference type="GeneID" id="105233010"/>
<dbReference type="Proteomes" id="UP001652620">
    <property type="component" value="Chromosome 3"/>
</dbReference>
<feature type="region of interest" description="Disordered" evidence="4">
    <location>
        <begin position="60"/>
        <end position="81"/>
    </location>
</feature>
<dbReference type="OrthoDB" id="19091at2759"/>
<dbReference type="GO" id="GO:0045332">
    <property type="term" value="P:phospholipid translocation"/>
    <property type="evidence" value="ECO:0007669"/>
    <property type="project" value="TreeGrafter"/>
</dbReference>
<comment type="similarity">
    <text evidence="1">Belongs to the TRIAP1/MDM35 family.</text>
</comment>
<evidence type="ECO:0000256" key="1">
    <source>
        <dbReference type="ARBA" id="ARBA00006196"/>
    </source>
</evidence>
<dbReference type="RefSeq" id="XP_011213236.1">
    <property type="nucleotide sequence ID" value="XM_011214934.4"/>
</dbReference>
<dbReference type="GO" id="GO:0005634">
    <property type="term" value="C:nucleus"/>
    <property type="evidence" value="ECO:0007669"/>
    <property type="project" value="TreeGrafter"/>
</dbReference>
<evidence type="ECO:0000256" key="2">
    <source>
        <dbReference type="ARBA" id="ARBA00023157"/>
    </source>
</evidence>
<keyword evidence="5" id="KW-1185">Reference proteome</keyword>
<dbReference type="OMA" id="KKYDDCF"/>
<dbReference type="GO" id="GO:1990050">
    <property type="term" value="F:phosphatidic acid transfer activity"/>
    <property type="evidence" value="ECO:0007669"/>
    <property type="project" value="TreeGrafter"/>
</dbReference>
<dbReference type="GO" id="GO:0005758">
    <property type="term" value="C:mitochondrial intermembrane space"/>
    <property type="evidence" value="ECO:0007669"/>
    <property type="project" value="TreeGrafter"/>
</dbReference>
<dbReference type="PANTHER" id="PTHR46403">
    <property type="entry name" value="TP53-REGULATED INHIBITOR OF APOPTOSIS 1"/>
    <property type="match status" value="1"/>
</dbReference>
<sequence length="81" mass="9556">MNSLGDDCTELKKQYDACFNSWFSEHFLKGRHDDSLCAPIFKIYQDCVKRAMREQKIELREIDSEINTGEKEQQKPDHTKS</sequence>
<dbReference type="FunCoup" id="A0A6I9W881">
    <property type="interactions" value="1052"/>
</dbReference>
<dbReference type="InterPro" id="IPR007918">
    <property type="entry name" value="MDM35_apoptosis"/>
</dbReference>
<evidence type="ECO:0000313" key="6">
    <source>
        <dbReference type="RefSeq" id="XP_011213236.1"/>
    </source>
</evidence>